<dbReference type="SUPFAM" id="SSF103481">
    <property type="entry name" value="Multidrug resistance efflux transporter EmrE"/>
    <property type="match status" value="2"/>
</dbReference>
<evidence type="ECO:0000259" key="7">
    <source>
        <dbReference type="Pfam" id="PF00892"/>
    </source>
</evidence>
<feature type="transmembrane region" description="Helical" evidence="6">
    <location>
        <begin position="113"/>
        <end position="131"/>
    </location>
</feature>
<dbReference type="OrthoDB" id="306876at2759"/>
<dbReference type="InterPro" id="IPR037185">
    <property type="entry name" value="EmrE-like"/>
</dbReference>
<comment type="subcellular location">
    <subcellularLocation>
        <location evidence="1">Membrane</location>
        <topology evidence="1">Multi-pass membrane protein</topology>
    </subcellularLocation>
</comment>
<dbReference type="FunCoup" id="G8YLT7">
    <property type="interactions" value="232"/>
</dbReference>
<feature type="transmembrane region" description="Helical" evidence="6">
    <location>
        <begin position="310"/>
        <end position="331"/>
    </location>
</feature>
<gene>
    <name evidence="8" type="primary">Piso0_001819</name>
    <name evidence="8" type="ORF">GNLVRS01_PISO0F14745g</name>
</gene>
<dbReference type="STRING" id="559304.G8YLT7"/>
<feature type="transmembrane region" description="Helical" evidence="6">
    <location>
        <begin position="80"/>
        <end position="101"/>
    </location>
</feature>
<feature type="transmembrane region" description="Helical" evidence="6">
    <location>
        <begin position="177"/>
        <end position="195"/>
    </location>
</feature>
<feature type="transmembrane region" description="Helical" evidence="6">
    <location>
        <begin position="366"/>
        <end position="383"/>
    </location>
</feature>
<feature type="transmembrane region" description="Helical" evidence="6">
    <location>
        <begin position="282"/>
        <end position="304"/>
    </location>
</feature>
<dbReference type="eggNOG" id="KOG4510">
    <property type="taxonomic scope" value="Eukaryota"/>
</dbReference>
<dbReference type="InParanoid" id="G8YLT7"/>
<feature type="transmembrane region" description="Helical" evidence="6">
    <location>
        <begin position="151"/>
        <end position="171"/>
    </location>
</feature>
<sequence length="416" mass="45786">MGEENNRRDTFQDILSDQEEDEALLSSNLSYPDNNEGDEHGDRDKNGSQRTGIEDAGYLRKLRSRYDDAKLWIRKQNMGIPLLVFSTFCNSIMVTTCKLLETDRASAAPIHPLQILFARMAITYACCLAYMWATKSVPGAPFGPPEIRKLLFLRGFVGFFGVSGLYYSLQYLSLSDAMAITYVIPMVTGFLAWVILHERYSLLEAGCGLISLAGVGLIAKPKFIFGKASLNTNGNEAVESSSTEKRLIGTMLGLTGVLGASGVYIILRVIGFNAHPLLSVSYFALTCVIVSTIGLIVIPGISFALPASGYQWTLFCLIGLFGFIMQFSLTAGIQRVKASKASLMSYIGMVFAIFWDIVIWSHFPGFLSMLGILIILSNAYIVVKFKPDKESSQGDIESNPSREEAEAISLDDIERK</sequence>
<dbReference type="AlphaFoldDB" id="G8YLT7"/>
<keyword evidence="3 6" id="KW-1133">Transmembrane helix</keyword>
<evidence type="ECO:0000256" key="2">
    <source>
        <dbReference type="ARBA" id="ARBA00022692"/>
    </source>
</evidence>
<keyword evidence="2 6" id="KW-0812">Transmembrane</keyword>
<dbReference type="Proteomes" id="UP000005222">
    <property type="component" value="Chromosome F"/>
</dbReference>
<feature type="transmembrane region" description="Helical" evidence="6">
    <location>
        <begin position="343"/>
        <end position="360"/>
    </location>
</feature>
<dbReference type="GO" id="GO:0016020">
    <property type="term" value="C:membrane"/>
    <property type="evidence" value="ECO:0007669"/>
    <property type="project" value="UniProtKB-SubCell"/>
</dbReference>
<dbReference type="EMBL" id="FO082054">
    <property type="protein sequence ID" value="CCE89021.1"/>
    <property type="molecule type" value="Genomic_DNA"/>
</dbReference>
<evidence type="ECO:0000313" key="8">
    <source>
        <dbReference type="EMBL" id="CCE89021.1"/>
    </source>
</evidence>
<dbReference type="PANTHER" id="PTHR22911:SF6">
    <property type="entry name" value="SOLUTE CARRIER FAMILY 35 MEMBER G1"/>
    <property type="match status" value="1"/>
</dbReference>
<evidence type="ECO:0000256" key="3">
    <source>
        <dbReference type="ARBA" id="ARBA00022989"/>
    </source>
</evidence>
<evidence type="ECO:0000256" key="1">
    <source>
        <dbReference type="ARBA" id="ARBA00004141"/>
    </source>
</evidence>
<dbReference type="PANTHER" id="PTHR22911">
    <property type="entry name" value="ACYL-MALONYL CONDENSING ENZYME-RELATED"/>
    <property type="match status" value="1"/>
</dbReference>
<evidence type="ECO:0000313" key="9">
    <source>
        <dbReference type="Proteomes" id="UP000005222"/>
    </source>
</evidence>
<feature type="transmembrane region" description="Helical" evidence="6">
    <location>
        <begin position="247"/>
        <end position="270"/>
    </location>
</feature>
<organism evidence="8 9">
    <name type="scientific">Pichia sorbitophila (strain ATCC MYA-4447 / BCRC 22081 / CBS 7064 / NBRC 10061 / NRRL Y-12695)</name>
    <name type="common">Hybrid yeast</name>
    <dbReference type="NCBI Taxonomy" id="559304"/>
    <lineage>
        <taxon>Eukaryota</taxon>
        <taxon>Fungi</taxon>
        <taxon>Dikarya</taxon>
        <taxon>Ascomycota</taxon>
        <taxon>Saccharomycotina</taxon>
        <taxon>Pichiomycetes</taxon>
        <taxon>Debaryomycetaceae</taxon>
        <taxon>Millerozyma</taxon>
    </lineage>
</organism>
<feature type="compositionally biased region" description="Basic and acidic residues" evidence="5">
    <location>
        <begin position="37"/>
        <end position="47"/>
    </location>
</feature>
<feature type="domain" description="EamA" evidence="7">
    <location>
        <begin position="78"/>
        <end position="218"/>
    </location>
</feature>
<accession>G8YLT7</accession>
<evidence type="ECO:0000256" key="6">
    <source>
        <dbReference type="SAM" id="Phobius"/>
    </source>
</evidence>
<dbReference type="InterPro" id="IPR000620">
    <property type="entry name" value="EamA_dom"/>
</dbReference>
<keyword evidence="4 6" id="KW-0472">Membrane</keyword>
<dbReference type="OMA" id="PIASCYV"/>
<reference evidence="8 9" key="1">
    <citation type="journal article" date="2012" name="G3 (Bethesda)">
        <title>Pichia sorbitophila, an interspecies yeast hybrid reveals early steps of genome resolution following polyploidization.</title>
        <authorList>
            <person name="Leh Louis V."/>
            <person name="Despons L."/>
            <person name="Friedrich A."/>
            <person name="Martin T."/>
            <person name="Durrens P."/>
            <person name="Casaregola S."/>
            <person name="Neuveglise C."/>
            <person name="Fairhead C."/>
            <person name="Marck C."/>
            <person name="Cruz J.A."/>
            <person name="Straub M.L."/>
            <person name="Kugler V."/>
            <person name="Sacerdot C."/>
            <person name="Uzunov Z."/>
            <person name="Thierry A."/>
            <person name="Weiss S."/>
            <person name="Bleykasten C."/>
            <person name="De Montigny J."/>
            <person name="Jacques N."/>
            <person name="Jung P."/>
            <person name="Lemaire M."/>
            <person name="Mallet S."/>
            <person name="Morel G."/>
            <person name="Richard G.F."/>
            <person name="Sarkar A."/>
            <person name="Savel G."/>
            <person name="Schacherer J."/>
            <person name="Seret M.L."/>
            <person name="Talla E."/>
            <person name="Samson G."/>
            <person name="Jubin C."/>
            <person name="Poulain J."/>
            <person name="Vacherie B."/>
            <person name="Barbe V."/>
            <person name="Pelletier E."/>
            <person name="Sherman D.J."/>
            <person name="Westhof E."/>
            <person name="Weissenbach J."/>
            <person name="Baret P.V."/>
            <person name="Wincker P."/>
            <person name="Gaillardin C."/>
            <person name="Dujon B."/>
            <person name="Souciet J.L."/>
        </authorList>
    </citation>
    <scope>NUCLEOTIDE SEQUENCE [LARGE SCALE GENOMIC DNA]</scope>
    <source>
        <strain evidence="9">ATCC MYA-4447 / BCRC 22081 / CBS 7064 / NBRC 10061 / NRRL Y-12695</strain>
    </source>
</reference>
<feature type="region of interest" description="Disordered" evidence="5">
    <location>
        <begin position="25"/>
        <end position="51"/>
    </location>
</feature>
<dbReference type="Pfam" id="PF00892">
    <property type="entry name" value="EamA"/>
    <property type="match status" value="2"/>
</dbReference>
<feature type="transmembrane region" description="Helical" evidence="6">
    <location>
        <begin position="202"/>
        <end position="219"/>
    </location>
</feature>
<feature type="region of interest" description="Disordered" evidence="5">
    <location>
        <begin position="388"/>
        <end position="416"/>
    </location>
</feature>
<name>G8YLT7_PICSO</name>
<feature type="domain" description="EamA" evidence="7">
    <location>
        <begin position="248"/>
        <end position="382"/>
    </location>
</feature>
<evidence type="ECO:0000256" key="5">
    <source>
        <dbReference type="SAM" id="MobiDB-lite"/>
    </source>
</evidence>
<evidence type="ECO:0000256" key="4">
    <source>
        <dbReference type="ARBA" id="ARBA00023136"/>
    </source>
</evidence>
<proteinExistence type="predicted"/>
<protein>
    <submittedName>
        <fullName evidence="8">Piso0_001819 protein</fullName>
    </submittedName>
</protein>
<dbReference type="HOGENOM" id="CLU_032828_4_1_1"/>
<keyword evidence="9" id="KW-1185">Reference proteome</keyword>